<name>A0A9X4R2U3_9STAP</name>
<accession>A0A9X4R2U3</accession>
<feature type="domain" description="Flavodoxin-like fold" evidence="3">
    <location>
        <begin position="1"/>
        <end position="206"/>
    </location>
</feature>
<organism evidence="4 5">
    <name type="scientific">Staphylococcus equorum</name>
    <dbReference type="NCBI Taxonomy" id="246432"/>
    <lineage>
        <taxon>Bacteria</taxon>
        <taxon>Bacillati</taxon>
        <taxon>Bacillota</taxon>
        <taxon>Bacilli</taxon>
        <taxon>Bacillales</taxon>
        <taxon>Staphylococcaceae</taxon>
        <taxon>Staphylococcus</taxon>
    </lineage>
</organism>
<sequence>MKVLIVYAHPEPKSFNGALKDKALDVLKNQGHEVKVSDLYAMDFNPVANKNDFTELSDNDFFKYAKEQKYAYENEKLNQTIKSEFEKLLWSDFIIFQFPLWWFSVPAILKGWFDKILLFGGVYGGNYDRYDKARLTNKIAMLSTTTGSPEGSYAPKGFSGDIHKQILFHINHGMLYFTGMKPLEPFIAYTVSHSEEERKNYLIKLENKLKNIDDIKRINYHKLDEFNENGQLD</sequence>
<dbReference type="RefSeq" id="WP_057511408.1">
    <property type="nucleotide sequence ID" value="NZ_JAMBPV010000016.1"/>
</dbReference>
<dbReference type="EMBL" id="JAMBPX010000015">
    <property type="protein sequence ID" value="MDG0860610.1"/>
    <property type="molecule type" value="Genomic_DNA"/>
</dbReference>
<keyword evidence="2" id="KW-0560">Oxidoreductase</keyword>
<evidence type="ECO:0000256" key="2">
    <source>
        <dbReference type="ARBA" id="ARBA00023002"/>
    </source>
</evidence>
<evidence type="ECO:0000259" key="3">
    <source>
        <dbReference type="Pfam" id="PF02525"/>
    </source>
</evidence>
<dbReference type="PANTHER" id="PTHR10204:SF34">
    <property type="entry name" value="NAD(P)H DEHYDROGENASE [QUINONE] 1 ISOFORM 1"/>
    <property type="match status" value="1"/>
</dbReference>
<evidence type="ECO:0000256" key="1">
    <source>
        <dbReference type="ARBA" id="ARBA00006252"/>
    </source>
</evidence>
<dbReference type="Pfam" id="PF02525">
    <property type="entry name" value="Flavodoxin_2"/>
    <property type="match status" value="1"/>
</dbReference>
<comment type="caution">
    <text evidence="4">The sequence shown here is derived from an EMBL/GenBank/DDBJ whole genome shotgun (WGS) entry which is preliminary data.</text>
</comment>
<gene>
    <name evidence="4" type="ORF">M4L21_15020</name>
</gene>
<evidence type="ECO:0000313" key="4">
    <source>
        <dbReference type="EMBL" id="MDG0860610.1"/>
    </source>
</evidence>
<protein>
    <submittedName>
        <fullName evidence="4">NAD(P)H-dependent oxidoreductase</fullName>
    </submittedName>
</protein>
<dbReference type="GO" id="GO:0005829">
    <property type="term" value="C:cytosol"/>
    <property type="evidence" value="ECO:0007669"/>
    <property type="project" value="TreeGrafter"/>
</dbReference>
<reference evidence="4" key="1">
    <citation type="submission" date="2022-05" db="EMBL/GenBank/DDBJ databases">
        <title>Comparative genomics of Staphylococcus equorum isolates.</title>
        <authorList>
            <person name="Luelf R.H."/>
        </authorList>
    </citation>
    <scope>NUCLEOTIDE SEQUENCE</scope>
    <source>
        <strain evidence="4">TMW 2.2343</strain>
    </source>
</reference>
<comment type="similarity">
    <text evidence="1">Belongs to the NAD(P)H dehydrogenase (quinone) family.</text>
</comment>
<dbReference type="InterPro" id="IPR051545">
    <property type="entry name" value="NAD(P)H_dehydrogenase_qn"/>
</dbReference>
<dbReference type="SUPFAM" id="SSF52218">
    <property type="entry name" value="Flavoproteins"/>
    <property type="match status" value="1"/>
</dbReference>
<dbReference type="AlphaFoldDB" id="A0A9X4R2U3"/>
<evidence type="ECO:0000313" key="5">
    <source>
        <dbReference type="Proteomes" id="UP001152302"/>
    </source>
</evidence>
<dbReference type="GO" id="GO:0003955">
    <property type="term" value="F:NAD(P)H dehydrogenase (quinone) activity"/>
    <property type="evidence" value="ECO:0007669"/>
    <property type="project" value="TreeGrafter"/>
</dbReference>
<dbReference type="Gene3D" id="3.40.50.360">
    <property type="match status" value="1"/>
</dbReference>
<dbReference type="InterPro" id="IPR003680">
    <property type="entry name" value="Flavodoxin_fold"/>
</dbReference>
<dbReference type="Proteomes" id="UP001152302">
    <property type="component" value="Unassembled WGS sequence"/>
</dbReference>
<dbReference type="InterPro" id="IPR029039">
    <property type="entry name" value="Flavoprotein-like_sf"/>
</dbReference>
<dbReference type="PANTHER" id="PTHR10204">
    <property type="entry name" value="NAD P H OXIDOREDUCTASE-RELATED"/>
    <property type="match status" value="1"/>
</dbReference>
<proteinExistence type="inferred from homology"/>
<dbReference type="FunFam" id="3.40.50.360:FF:000054">
    <property type="entry name" value="NAD(P)H dehydrogenase, quinone 1"/>
    <property type="match status" value="1"/>
</dbReference>